<dbReference type="EMBL" id="JAIKTU010000004">
    <property type="protein sequence ID" value="MBY0754850.1"/>
    <property type="molecule type" value="Genomic_DNA"/>
</dbReference>
<protein>
    <recommendedName>
        <fullName evidence="3">Lipoprotein</fullName>
    </recommendedName>
</protein>
<evidence type="ECO:0000313" key="1">
    <source>
        <dbReference type="EMBL" id="MBY0754850.1"/>
    </source>
</evidence>
<dbReference type="RefSeq" id="WP_221859732.1">
    <property type="nucleotide sequence ID" value="NZ_JAIKTU010000004.1"/>
</dbReference>
<proteinExistence type="predicted"/>
<evidence type="ECO:0008006" key="3">
    <source>
        <dbReference type="Google" id="ProtNLM"/>
    </source>
</evidence>
<accession>A0ABS7KVN8</accession>
<reference evidence="1 2" key="1">
    <citation type="journal article" date="2021" name="Cell Host Microbe">
        <title>in vivo commensal control of Clostridioides difficile virulence.</title>
        <authorList>
            <person name="Girinathan B.P."/>
            <person name="Dibenedetto N."/>
            <person name="Worley J.N."/>
            <person name="Peltier J."/>
            <person name="Arrieta-Ortiz M.L."/>
            <person name="Rupa Christinal Immanuel S."/>
            <person name="Lavin R."/>
            <person name="Delaney M.L."/>
            <person name="Cummins C."/>
            <person name="Hoffmann M."/>
            <person name="Luo Y."/>
            <person name="Gonzalez-Escalona N."/>
            <person name="Allard M."/>
            <person name="Onderdonk A.B."/>
            <person name="Gerber G.K."/>
            <person name="Sonenshein A.L."/>
            <person name="Baliga N."/>
            <person name="Dupuy B."/>
            <person name="Bry L."/>
        </authorList>
    </citation>
    <scope>NUCLEOTIDE SEQUENCE [LARGE SCALE GENOMIC DNA]</scope>
    <source>
        <strain evidence="1 2">DSM 599</strain>
    </source>
</reference>
<comment type="caution">
    <text evidence="1">The sequence shown here is derived from an EMBL/GenBank/DDBJ whole genome shotgun (WGS) entry which is preliminary data.</text>
</comment>
<sequence length="336" mass="38202">MNVIKKRPIYILILLGFSFILTACGQKKVQNNELISNNVEAIKVQNGAVLLEENGKYNILNLIDGKYSNLKYKDIVIEYNKESGTYIFMRDGKHYIYYKGKEKEIADSNYNFIKISPDGNYVSYMVYNNGYNLKVVSLKDDKEIKINSKVAISGEFYDFIDKDNIVYYGVSSDNINGVFTFNLKTGREELLYKLDSGYAEFLKGGNDEVIILQQIADNKRVLKKISKENKKMEDISNKFEDVKDIVDVSGTYYVLGSAINDAPSVYKINKGKVERLVYSFPSSIDLKRGLSVDQSGNILFIGSNSNENNQEVFSYKDGSVSIISSKEGRYDFIKIN</sequence>
<dbReference type="SUPFAM" id="SSF69304">
    <property type="entry name" value="Tricorn protease N-terminal domain"/>
    <property type="match status" value="1"/>
</dbReference>
<evidence type="ECO:0000313" key="2">
    <source>
        <dbReference type="Proteomes" id="UP001299068"/>
    </source>
</evidence>
<organism evidence="1 2">
    <name type="scientific">Clostridium sardiniense</name>
    <name type="common">Clostridium absonum</name>
    <dbReference type="NCBI Taxonomy" id="29369"/>
    <lineage>
        <taxon>Bacteria</taxon>
        <taxon>Bacillati</taxon>
        <taxon>Bacillota</taxon>
        <taxon>Clostridia</taxon>
        <taxon>Eubacteriales</taxon>
        <taxon>Clostridiaceae</taxon>
        <taxon>Clostridium</taxon>
    </lineage>
</organism>
<name>A0ABS7KVN8_CLOSR</name>
<gene>
    <name evidence="1" type="ORF">K5V21_05210</name>
</gene>
<keyword evidence="2" id="KW-1185">Reference proteome</keyword>
<dbReference type="Proteomes" id="UP001299068">
    <property type="component" value="Unassembled WGS sequence"/>
</dbReference>
<dbReference type="PROSITE" id="PS51257">
    <property type="entry name" value="PROKAR_LIPOPROTEIN"/>
    <property type="match status" value="1"/>
</dbReference>